<gene>
    <name evidence="1" type="ORF">HKK74_33975</name>
</gene>
<keyword evidence="2" id="KW-1185">Reference proteome</keyword>
<comment type="caution">
    <text evidence="1">The sequence shown here is derived from an EMBL/GenBank/DDBJ whole genome shotgun (WGS) entry which is preliminary data.</text>
</comment>
<accession>A0ABR7M0B9</accession>
<reference evidence="1 2" key="1">
    <citation type="submission" date="2020-06" db="EMBL/GenBank/DDBJ databases">
        <title>Actinomadura xiongansis sp. nov., isolated from soil of Baiyangdian.</title>
        <authorList>
            <person name="Zhang X."/>
        </authorList>
    </citation>
    <scope>NUCLEOTIDE SEQUENCE [LARGE SCALE GENOMIC DNA]</scope>
    <source>
        <strain evidence="1 2">HBUM206468</strain>
    </source>
</reference>
<dbReference type="Pfam" id="PF20062">
    <property type="entry name" value="DUF6461"/>
    <property type="match status" value="2"/>
</dbReference>
<sequence length="516" mass="55683">MTEAVDLGGYFGEAACVTLVATRNAEDVARGYGGRMDQARPARLAELGDCFERPQVAVRRVGDWVIAVEINGYQGGRGEVLRRVAEHTRAVNVYWSVNNSGLFAYAADGRVLTTFEALWPERRHGVEPDRLQGEMAGLVWESVPRLPVLFRLAERVTGQVVTQGWLDGEFTIVPIQEWERDLSPRQFNPAHMSLTYEEPVVSYALRHAESRFLRRAAWAAAEFATEAAGLLERPEIAAALRGENPGDLGTLVRSLTDAAKEQGGGPAWSPVKAVEAVRELGGPDPLASAYGAVNEARSALQCARQDLSTFRGVVLNALGNPAPAAGANGIQARAEANPVERHSWITRHWLALEATVIFARTQDLEDVTHALGGRIDRATTGPAVLARKQIALRRAGEWVVAIEFGGGGLGPYQALEWLSAGSVAVCAAWSARGNTLFYHAADGRMRTAFRAHAPHEATGTEPQALRQDVDELGLPLDGHGDRRAPGLLALAERVTGVSLTPAGLDEPHLLVPLQIL</sequence>
<dbReference type="Proteomes" id="UP000805614">
    <property type="component" value="Unassembled WGS sequence"/>
</dbReference>
<evidence type="ECO:0000313" key="2">
    <source>
        <dbReference type="Proteomes" id="UP000805614"/>
    </source>
</evidence>
<proteinExistence type="predicted"/>
<dbReference type="RefSeq" id="WP_187247507.1">
    <property type="nucleotide sequence ID" value="NZ_BAAAOK010000022.1"/>
</dbReference>
<dbReference type="EMBL" id="JABVEC010000042">
    <property type="protein sequence ID" value="MBC6470460.1"/>
    <property type="molecule type" value="Genomic_DNA"/>
</dbReference>
<name>A0ABR7M0B9_9ACTN</name>
<dbReference type="InterPro" id="IPR045592">
    <property type="entry name" value="DUF6461"/>
</dbReference>
<evidence type="ECO:0000313" key="1">
    <source>
        <dbReference type="EMBL" id="MBC6470460.1"/>
    </source>
</evidence>
<protein>
    <submittedName>
        <fullName evidence="1">Uncharacterized protein</fullName>
    </submittedName>
</protein>
<organism evidence="1 2">
    <name type="scientific">Actinomadura alba</name>
    <dbReference type="NCBI Taxonomy" id="406431"/>
    <lineage>
        <taxon>Bacteria</taxon>
        <taxon>Bacillati</taxon>
        <taxon>Actinomycetota</taxon>
        <taxon>Actinomycetes</taxon>
        <taxon>Streptosporangiales</taxon>
        <taxon>Thermomonosporaceae</taxon>
        <taxon>Actinomadura</taxon>
    </lineage>
</organism>